<dbReference type="Pfam" id="PF08863">
    <property type="entry name" value="YolD"/>
    <property type="match status" value="1"/>
</dbReference>
<dbReference type="InterPro" id="IPR014962">
    <property type="entry name" value="YolD"/>
</dbReference>
<name>A0ABT0WEN1_9BACI</name>
<accession>A0ABT0WEN1</accession>
<gene>
    <name evidence="1" type="ORF">NDK43_23560</name>
</gene>
<proteinExistence type="predicted"/>
<evidence type="ECO:0000313" key="2">
    <source>
        <dbReference type="Proteomes" id="UP001523262"/>
    </source>
</evidence>
<protein>
    <submittedName>
        <fullName evidence="1">YolD-like family protein</fullName>
    </submittedName>
</protein>
<dbReference type="EMBL" id="JAMQCR010000002">
    <property type="protein sequence ID" value="MCM2534771.1"/>
    <property type="molecule type" value="Genomic_DNA"/>
</dbReference>
<organism evidence="1 2">
    <name type="scientific">Neobacillus pocheonensis</name>
    <dbReference type="NCBI Taxonomy" id="363869"/>
    <lineage>
        <taxon>Bacteria</taxon>
        <taxon>Bacillati</taxon>
        <taxon>Bacillota</taxon>
        <taxon>Bacilli</taxon>
        <taxon>Bacillales</taxon>
        <taxon>Bacillaceae</taxon>
        <taxon>Neobacillus</taxon>
    </lineage>
</organism>
<keyword evidence="2" id="KW-1185">Reference proteome</keyword>
<sequence>MMLLEHVKILREYNESLDKAEKPVLDEQKYEEFYEIICGVKMPIFKSPISQY</sequence>
<dbReference type="Proteomes" id="UP001523262">
    <property type="component" value="Unassembled WGS sequence"/>
</dbReference>
<comment type="caution">
    <text evidence="1">The sequence shown here is derived from an EMBL/GenBank/DDBJ whole genome shotgun (WGS) entry which is preliminary data.</text>
</comment>
<evidence type="ECO:0000313" key="1">
    <source>
        <dbReference type="EMBL" id="MCM2534771.1"/>
    </source>
</evidence>
<reference evidence="1 2" key="1">
    <citation type="submission" date="2022-06" db="EMBL/GenBank/DDBJ databases">
        <authorList>
            <person name="Jeon C.O."/>
        </authorList>
    </citation>
    <scope>NUCLEOTIDE SEQUENCE [LARGE SCALE GENOMIC DNA]</scope>
    <source>
        <strain evidence="1 2">KCTC 13943</strain>
    </source>
</reference>